<dbReference type="InterPro" id="IPR057249">
    <property type="entry name" value="Globin_CP_ADGB"/>
</dbReference>
<dbReference type="InterPro" id="IPR054095">
    <property type="entry name" value="Androglobin_V"/>
</dbReference>
<dbReference type="InterPro" id="IPR053033">
    <property type="entry name" value="Androglobin-like"/>
</dbReference>
<evidence type="ECO:0000313" key="9">
    <source>
        <dbReference type="Proteomes" id="UP000830375"/>
    </source>
</evidence>
<dbReference type="InterPro" id="IPR001300">
    <property type="entry name" value="Peptidase_C2_calpain_cat"/>
</dbReference>
<evidence type="ECO:0000256" key="2">
    <source>
        <dbReference type="ARBA" id="ARBA00022723"/>
    </source>
</evidence>
<evidence type="ECO:0000256" key="1">
    <source>
        <dbReference type="ARBA" id="ARBA00022617"/>
    </source>
</evidence>
<protein>
    <submittedName>
        <fullName evidence="8">Androglobin</fullName>
    </submittedName>
</protein>
<dbReference type="CDD" id="cd22307">
    <property type="entry name" value="Adgb_C_mid-like"/>
    <property type="match status" value="1"/>
</dbReference>
<evidence type="ECO:0000313" key="8">
    <source>
        <dbReference type="EMBL" id="KAI2652049.1"/>
    </source>
</evidence>
<feature type="region of interest" description="Disordered" evidence="5">
    <location>
        <begin position="1182"/>
        <end position="1226"/>
    </location>
</feature>
<gene>
    <name evidence="8" type="ORF">H4Q32_014876</name>
</gene>
<feature type="region of interest" description="Disordered" evidence="5">
    <location>
        <begin position="247"/>
        <end position="283"/>
    </location>
</feature>
<dbReference type="InterPro" id="IPR012292">
    <property type="entry name" value="Globin/Proto"/>
</dbReference>
<evidence type="ECO:0000256" key="3">
    <source>
        <dbReference type="ARBA" id="ARBA00023004"/>
    </source>
</evidence>
<feature type="region of interest" description="Disordered" evidence="5">
    <location>
        <begin position="710"/>
        <end position="742"/>
    </location>
</feature>
<dbReference type="EMBL" id="JACTAM010000020">
    <property type="protein sequence ID" value="KAI2652049.1"/>
    <property type="molecule type" value="Genomic_DNA"/>
</dbReference>
<dbReference type="Pfam" id="PF22068">
    <property type="entry name" value="Androglobin_II"/>
    <property type="match status" value="1"/>
</dbReference>
<feature type="compositionally biased region" description="Basic and acidic residues" evidence="5">
    <location>
        <begin position="805"/>
        <end position="823"/>
    </location>
</feature>
<comment type="caution">
    <text evidence="4">Lacks conserved residue(s) required for the propagation of feature annotation.</text>
</comment>
<evidence type="ECO:0000259" key="7">
    <source>
        <dbReference type="PROSITE" id="PS52042"/>
    </source>
</evidence>
<evidence type="ECO:0000259" key="6">
    <source>
        <dbReference type="PROSITE" id="PS50203"/>
    </source>
</evidence>
<reference evidence="8 9" key="1">
    <citation type="submission" date="2022-01" db="EMBL/GenBank/DDBJ databases">
        <title>A high-quality chromosome-level genome assembly of rohu carp, Labeo rohita.</title>
        <authorList>
            <person name="Arick M.A. II"/>
            <person name="Hsu C.-Y."/>
            <person name="Magbanua Z."/>
            <person name="Pechanova O."/>
            <person name="Grover C."/>
            <person name="Miller E."/>
            <person name="Thrash A."/>
            <person name="Ezzel L."/>
            <person name="Alam S."/>
            <person name="Benzie J."/>
            <person name="Hamilton M."/>
            <person name="Karsi A."/>
            <person name="Lawrence M.L."/>
            <person name="Peterson D.G."/>
        </authorList>
    </citation>
    <scope>NUCLEOTIDE SEQUENCE [LARGE SCALE GENOMIC DNA]</scope>
    <source>
        <strain evidence="9">BAU-BD-2019</strain>
        <tissue evidence="8">Blood</tissue>
    </source>
</reference>
<dbReference type="Proteomes" id="UP000830375">
    <property type="component" value="Unassembled WGS sequence"/>
</dbReference>
<keyword evidence="3" id="KW-0408">Iron</keyword>
<feature type="region of interest" description="Disordered" evidence="5">
    <location>
        <begin position="801"/>
        <end position="823"/>
    </location>
</feature>
<keyword evidence="9" id="KW-1185">Reference proteome</keyword>
<feature type="domain" description="Globin" evidence="7">
    <location>
        <begin position="612"/>
        <end position="936"/>
    </location>
</feature>
<dbReference type="Pfam" id="PF22070">
    <property type="entry name" value="Androglobin_V"/>
    <property type="match status" value="2"/>
</dbReference>
<feature type="compositionally biased region" description="Polar residues" evidence="5">
    <location>
        <begin position="252"/>
        <end position="267"/>
    </location>
</feature>
<keyword evidence="1" id="KW-0349">Heme</keyword>
<dbReference type="PANTHER" id="PTHR46298">
    <property type="entry name" value="ANDROGLOBIN"/>
    <property type="match status" value="1"/>
</dbReference>
<dbReference type="InterPro" id="IPR038765">
    <property type="entry name" value="Papain-like_cys_pep_sf"/>
</dbReference>
<dbReference type="Gene3D" id="1.10.490.10">
    <property type="entry name" value="Globins"/>
    <property type="match status" value="1"/>
</dbReference>
<dbReference type="PROSITE" id="PS52042">
    <property type="entry name" value="GLOBIN_CP_ADGB"/>
    <property type="match status" value="1"/>
</dbReference>
<dbReference type="Pfam" id="PF22069">
    <property type="entry name" value="Androglobin_IV"/>
    <property type="match status" value="1"/>
</dbReference>
<feature type="compositionally biased region" description="Polar residues" evidence="5">
    <location>
        <begin position="1187"/>
        <end position="1196"/>
    </location>
</feature>
<feature type="region of interest" description="Disordered" evidence="5">
    <location>
        <begin position="376"/>
        <end position="453"/>
    </location>
</feature>
<evidence type="ECO:0000256" key="4">
    <source>
        <dbReference type="PROSITE-ProRule" id="PRU00239"/>
    </source>
</evidence>
<feature type="region of interest" description="Disordered" evidence="5">
    <location>
        <begin position="332"/>
        <end position="353"/>
    </location>
</feature>
<keyword evidence="2" id="KW-0479">Metal-binding</keyword>
<dbReference type="InterPro" id="IPR054093">
    <property type="entry name" value="Androglobin_II"/>
</dbReference>
<feature type="domain" description="Calpain catalytic" evidence="6">
    <location>
        <begin position="62"/>
        <end position="195"/>
    </location>
</feature>
<comment type="caution">
    <text evidence="8">The sequence shown here is derived from an EMBL/GenBank/DDBJ whole genome shotgun (WGS) entry which is preliminary data.</text>
</comment>
<feature type="region of interest" description="Disordered" evidence="5">
    <location>
        <begin position="1105"/>
        <end position="1139"/>
    </location>
</feature>
<name>A0ABQ8LNW8_LABRO</name>
<feature type="compositionally biased region" description="Basic and acidic residues" evidence="5">
    <location>
        <begin position="719"/>
        <end position="742"/>
    </location>
</feature>
<dbReference type="InterPro" id="IPR054094">
    <property type="entry name" value="Androglobin_IV"/>
</dbReference>
<dbReference type="PROSITE" id="PS50096">
    <property type="entry name" value="IQ"/>
    <property type="match status" value="1"/>
</dbReference>
<feature type="compositionally biased region" description="Basic and acidic residues" evidence="5">
    <location>
        <begin position="1211"/>
        <end position="1221"/>
    </location>
</feature>
<proteinExistence type="predicted"/>
<feature type="compositionally biased region" description="Basic and acidic residues" evidence="5">
    <location>
        <begin position="435"/>
        <end position="449"/>
    </location>
</feature>
<organism evidence="8 9">
    <name type="scientific">Labeo rohita</name>
    <name type="common">Indian major carp</name>
    <name type="synonym">Cyprinus rohita</name>
    <dbReference type="NCBI Taxonomy" id="84645"/>
    <lineage>
        <taxon>Eukaryota</taxon>
        <taxon>Metazoa</taxon>
        <taxon>Chordata</taxon>
        <taxon>Craniata</taxon>
        <taxon>Vertebrata</taxon>
        <taxon>Euteleostomi</taxon>
        <taxon>Actinopterygii</taxon>
        <taxon>Neopterygii</taxon>
        <taxon>Teleostei</taxon>
        <taxon>Ostariophysi</taxon>
        <taxon>Cypriniformes</taxon>
        <taxon>Cyprinidae</taxon>
        <taxon>Labeoninae</taxon>
        <taxon>Labeonini</taxon>
        <taxon>Labeo</taxon>
    </lineage>
</organism>
<dbReference type="PROSITE" id="PS50203">
    <property type="entry name" value="CALPAIN_CAT"/>
    <property type="match status" value="1"/>
</dbReference>
<dbReference type="SUPFAM" id="SSF54001">
    <property type="entry name" value="Cysteine proteinases"/>
    <property type="match status" value="1"/>
</dbReference>
<dbReference type="PANTHER" id="PTHR46298:SF1">
    <property type="entry name" value="ANDROGLOBIN"/>
    <property type="match status" value="1"/>
</dbReference>
<sequence>MVSASESPEEPKKSLISLWPEWNDTEVNAEKWDAAKAPKDSKLFDDPEGKVELPASLRIHTWKRPSEYILNKTPVVVENEAAFDLTSANEHLLSSELMRWVISELYILWKVCNTAEEKATETVPNLWKPWEHIYSLCKVAQDHMPLYNAYGKYVIKLYWMESWRKITVDDMLPFDKDDNLLLPATMNQSELWPMLTPVSGSGREFGEFTVIHCLTGWIPEIIPLKSWYTGKIWEFLRDNIPQFHLEEESSEETTIGDLTTTDSNVNETKSESPPLPKSRATGPQMVADSSESLRQYGLSQLFSHPVLLTCTRDCPLVVPPKAPPVPQWKLIRPRKQTNITDEPKEPPVQKPEQFIEVSSPFINFKLMTMAAHDMEPSGAKRRGYNSNLTSFSEMDDSEDDHTKNDITQNSVTAEDKKKDDSIANDTAEVESTSGPDKETDRKDKERLQTAKESSGALFLSQDALATDKPPLLETWVDLHNFTKCFQTLLIFHKPDTYAHQCKTSHFKNSISSRMSAAALSNTVASTHSVSALARQPDSTGIAYTQSADGKGTHFLFVDSLSPTKILIGFSALVHWGETVEEKKESSARPGSLTAKPFSWKSIVSELPVASCSLCAHKCFIGRSSTSLQHVSVRESLRFCEQAVMIIRALGRVIGSFSDPEELPSTTKELEKTHGVDIQQQRVFNEAVYHMFCSSLGRKLTSEELFAVQTLTGDPSPHGSNDKALDARSDDTPERWNGRQATDKEMQAATVLQAGWKGYLVREILTAARPVILSKYDSRENNTPFHLSIHLAPYLQASLHPQPDNMSDRESGQKKVRKIEGKKDAAVSEKDEGKHLYNTGNTVSSPWLIRWADIISIILCEKREGYFIEQSQTWLRSRGIEICWVFLNAYYDVLMFACVLGTKENLSVAKTLQDMWAPVESDLEKHAVSLLRHMVANGEGIAELYPCGEDECNRITFTDYSVPVPEIFSPLPVCIVHVINNDTLEEIPRVFNRVEPYIYTPNKGGYTFVAEAHTGDSSVIGGKWRMRLIGCREPLPQLAREAPSNNFSVKELKGYYIPNQKNVICRHVVKVSSDHSATVQFQTSKSDVYIKLSILDHEKEIASSVSVAQAGARQDQGSLTAEGRVTRGGGGKEGSDQHPKDTLFHKYYIQAEVLQESWPLDESLSSFIQKLRDIERNEMRVFGDILDDTSTPVGTDQQNKEGQKSAPKSTSKAKEREKDKLTSKSSSIMEQPHWTLRVVSDHSEAGSIEVKKDTEKLEEIRAMKLAWEAAEPGRAAKTLNLSPNRRRERSEKFQSFRLIWDNILEQRKQEKIARKEMMKRQLETYTGFQDSMDAYRQKMLQARETFCYRVLKEQPHKKMEEPPMETVEQVVLEKTPTVVQSSGRKSGGKRK</sequence>
<accession>A0ABQ8LNW8</accession>
<evidence type="ECO:0000256" key="5">
    <source>
        <dbReference type="SAM" id="MobiDB-lite"/>
    </source>
</evidence>